<feature type="binding site" evidence="10">
    <location>
        <position position="256"/>
    </location>
    <ligand>
        <name>Fe cation</name>
        <dbReference type="ChEBI" id="CHEBI:24875"/>
        <label>2</label>
    </ligand>
</feature>
<keyword evidence="3 10" id="KW-0479">Metal-binding</keyword>
<dbReference type="InterPro" id="IPR016024">
    <property type="entry name" value="ARM-type_fold"/>
</dbReference>
<feature type="binding site" evidence="10">
    <location>
        <position position="223"/>
    </location>
    <ligand>
        <name>Fe cation</name>
        <dbReference type="ChEBI" id="CHEBI:24875"/>
        <label>2</label>
    </ligand>
</feature>
<keyword evidence="8 10" id="KW-0386">Hypusine biosynthesis</keyword>
<comment type="caution">
    <text evidence="13">The sequence shown here is derived from an EMBL/GenBank/DDBJ whole genome shotgun (WGS) entry which is preliminary data.</text>
</comment>
<comment type="subcellular location">
    <subcellularLocation>
        <location evidence="10">Cytoplasm</location>
    </subcellularLocation>
    <subcellularLocation>
        <location evidence="10">Nucleus</location>
    </subcellularLocation>
</comment>
<dbReference type="PANTHER" id="PTHR12697">
    <property type="entry name" value="PBS LYASE HEAT-LIKE PROTEIN"/>
    <property type="match status" value="1"/>
</dbReference>
<dbReference type="EMBL" id="MCGR01000093">
    <property type="protein sequence ID" value="ORY55002.1"/>
    <property type="molecule type" value="Genomic_DNA"/>
</dbReference>
<feature type="repeat" description="ARM" evidence="12">
    <location>
        <begin position="235"/>
        <end position="268"/>
    </location>
</feature>
<evidence type="ECO:0000256" key="11">
    <source>
        <dbReference type="PROSITE-ProRule" id="PRU00103"/>
    </source>
</evidence>
<feature type="repeat" description="HEAT" evidence="11">
    <location>
        <begin position="73"/>
        <end position="113"/>
    </location>
</feature>
<feature type="binding site" evidence="10">
    <location>
        <position position="60"/>
    </location>
    <ligand>
        <name>Fe cation</name>
        <dbReference type="ChEBI" id="CHEBI:24875"/>
        <label>1</label>
    </ligand>
</feature>
<dbReference type="STRING" id="106004.A0A1Y2D6U8"/>
<comment type="similarity">
    <text evidence="10">Belongs to the deoxyhypusine hydroxylase family.</text>
</comment>
<comment type="function">
    <text evidence="10">Catalyzes the hydroxylation of the N(6)-(4-aminobutyl)-L-lysine intermediate to form hypusine, an essential post-translational modification only found in mature eIF-5A factor.</text>
</comment>
<protein>
    <recommendedName>
        <fullName evidence="10">Deoxyhypusine hydroxylase</fullName>
        <shortName evidence="10">DOHH</shortName>
        <ecNumber evidence="10">1.14.99.29</ecNumber>
    </recommendedName>
    <alternativeName>
        <fullName evidence="10">Deoxyhypusine dioxygenase</fullName>
    </alternativeName>
    <alternativeName>
        <fullName evidence="10">Deoxyhypusine monooxygenase</fullName>
    </alternativeName>
</protein>
<dbReference type="UniPathway" id="UPA00354"/>
<evidence type="ECO:0000256" key="9">
    <source>
        <dbReference type="ARBA" id="ARBA00045876"/>
    </source>
</evidence>
<dbReference type="InterPro" id="IPR000225">
    <property type="entry name" value="Armadillo"/>
</dbReference>
<keyword evidence="5 10" id="KW-0560">Oxidoreductase</keyword>
<dbReference type="HAMAP" id="MF_03101">
    <property type="entry name" value="Deoxyhypusine_hydroxylase"/>
    <property type="match status" value="1"/>
</dbReference>
<comment type="catalytic activity">
    <reaction evidence="1 10">
        <text>[eIF5A protein]-deoxyhypusine + AH2 + O2 = [eIF5A protein]-hypusine + A + H2O</text>
        <dbReference type="Rhea" id="RHEA:14101"/>
        <dbReference type="Rhea" id="RHEA-COMP:10144"/>
        <dbReference type="Rhea" id="RHEA-COMP:12592"/>
        <dbReference type="ChEBI" id="CHEBI:13193"/>
        <dbReference type="ChEBI" id="CHEBI:15377"/>
        <dbReference type="ChEBI" id="CHEBI:15379"/>
        <dbReference type="ChEBI" id="CHEBI:17499"/>
        <dbReference type="ChEBI" id="CHEBI:82657"/>
        <dbReference type="ChEBI" id="CHEBI:91175"/>
        <dbReference type="EC" id="1.14.99.29"/>
    </reaction>
</comment>
<dbReference type="SMART" id="SM00567">
    <property type="entry name" value="EZ_HEAT"/>
    <property type="match status" value="6"/>
</dbReference>
<feature type="binding site" evidence="10">
    <location>
        <position position="93"/>
    </location>
    <ligand>
        <name>Fe cation</name>
        <dbReference type="ChEBI" id="CHEBI:24875"/>
        <label>1</label>
    </ligand>
</feature>
<dbReference type="Proteomes" id="UP000193467">
    <property type="component" value="Unassembled WGS sequence"/>
</dbReference>
<dbReference type="InterPro" id="IPR021133">
    <property type="entry name" value="HEAT_type_2"/>
</dbReference>
<dbReference type="SUPFAM" id="SSF48371">
    <property type="entry name" value="ARM repeat"/>
    <property type="match status" value="1"/>
</dbReference>
<dbReference type="GO" id="GO:0046872">
    <property type="term" value="F:metal ion binding"/>
    <property type="evidence" value="ECO:0007669"/>
    <property type="project" value="UniProtKB-KW"/>
</dbReference>
<keyword evidence="10" id="KW-0539">Nucleus</keyword>
<keyword evidence="4" id="KW-0677">Repeat</keyword>
<dbReference type="GO" id="GO:0005737">
    <property type="term" value="C:cytoplasm"/>
    <property type="evidence" value="ECO:0007669"/>
    <property type="project" value="UniProtKB-SubCell"/>
</dbReference>
<feature type="binding site" evidence="10">
    <location>
        <position position="222"/>
    </location>
    <ligand>
        <name>Fe cation</name>
        <dbReference type="ChEBI" id="CHEBI:24875"/>
        <label>2</label>
    </ligand>
</feature>
<reference evidence="13 14" key="1">
    <citation type="submission" date="2016-07" db="EMBL/GenBank/DDBJ databases">
        <title>Pervasive Adenine N6-methylation of Active Genes in Fungi.</title>
        <authorList>
            <consortium name="DOE Joint Genome Institute"/>
            <person name="Mondo S.J."/>
            <person name="Dannebaum R.O."/>
            <person name="Kuo R.C."/>
            <person name="Labutti K."/>
            <person name="Haridas S."/>
            <person name="Kuo A."/>
            <person name="Salamov A."/>
            <person name="Ahrendt S.R."/>
            <person name="Lipzen A."/>
            <person name="Sullivan W."/>
            <person name="Andreopoulos W.B."/>
            <person name="Clum A."/>
            <person name="Lindquist E."/>
            <person name="Daum C."/>
            <person name="Ramamoorthy G.K."/>
            <person name="Gryganskyi A."/>
            <person name="Culley D."/>
            <person name="Magnuson J.K."/>
            <person name="James T.Y."/>
            <person name="O'Malley M.A."/>
            <person name="Stajich J.E."/>
            <person name="Spatafora J.W."/>
            <person name="Visel A."/>
            <person name="Grigoriev I.V."/>
        </authorList>
    </citation>
    <scope>NUCLEOTIDE SEQUENCE [LARGE SCALE GENOMIC DNA]</scope>
    <source>
        <strain evidence="13 14">62-1032</strain>
    </source>
</reference>
<dbReference type="Pfam" id="PF13646">
    <property type="entry name" value="HEAT_2"/>
    <property type="match status" value="2"/>
</dbReference>
<keyword evidence="7 10" id="KW-0503">Monooxygenase</keyword>
<evidence type="ECO:0000256" key="8">
    <source>
        <dbReference type="ARBA" id="ARBA00023256"/>
    </source>
</evidence>
<dbReference type="InterPro" id="IPR027517">
    <property type="entry name" value="Deoxyhypusine_hydroxylase"/>
</dbReference>
<dbReference type="FunCoup" id="A0A1Y2D6U8">
    <property type="interactions" value="339"/>
</dbReference>
<gene>
    <name evidence="10" type="primary">LIA1</name>
    <name evidence="13" type="ORF">BCR35DRAFT_335679</name>
</gene>
<name>A0A1Y2D6U8_9BASI</name>
<dbReference type="PROSITE" id="PS50176">
    <property type="entry name" value="ARM_REPEAT"/>
    <property type="match status" value="1"/>
</dbReference>
<dbReference type="OrthoDB" id="421002at2759"/>
<evidence type="ECO:0000313" key="14">
    <source>
        <dbReference type="Proteomes" id="UP000193467"/>
    </source>
</evidence>
<comment type="cofactor">
    <cofactor evidence="10">
        <name>Fe(2+)</name>
        <dbReference type="ChEBI" id="CHEBI:29033"/>
    </cofactor>
    <text evidence="10">Binds 2 Fe(2+) ions per subunit.</text>
</comment>
<evidence type="ECO:0000313" key="13">
    <source>
        <dbReference type="EMBL" id="ORY55002.1"/>
    </source>
</evidence>
<evidence type="ECO:0000256" key="10">
    <source>
        <dbReference type="HAMAP-Rule" id="MF_03101"/>
    </source>
</evidence>
<keyword evidence="6 10" id="KW-0408">Iron</keyword>
<accession>A0A1Y2D6U8</accession>
<dbReference type="GO" id="GO:0019135">
    <property type="term" value="F:deoxyhypusine monooxygenase activity"/>
    <property type="evidence" value="ECO:0007669"/>
    <property type="project" value="UniProtKB-UniRule"/>
</dbReference>
<proteinExistence type="inferred from homology"/>
<evidence type="ECO:0000256" key="5">
    <source>
        <dbReference type="ARBA" id="ARBA00023002"/>
    </source>
</evidence>
<feature type="binding site" evidence="10">
    <location>
        <position position="92"/>
    </location>
    <ligand>
        <name>Fe cation</name>
        <dbReference type="ChEBI" id="CHEBI:24875"/>
        <label>1</label>
    </ligand>
</feature>
<feature type="binding site" evidence="10">
    <location>
        <position position="59"/>
    </location>
    <ligand>
        <name>Fe cation</name>
        <dbReference type="ChEBI" id="CHEBI:24875"/>
        <label>1</label>
    </ligand>
</feature>
<dbReference type="Gene3D" id="1.25.10.10">
    <property type="entry name" value="Leucine-rich Repeat Variant"/>
    <property type="match status" value="2"/>
</dbReference>
<evidence type="ECO:0000256" key="12">
    <source>
        <dbReference type="PROSITE-ProRule" id="PRU00259"/>
    </source>
</evidence>
<evidence type="ECO:0000256" key="6">
    <source>
        <dbReference type="ARBA" id="ARBA00023004"/>
    </source>
</evidence>
<feature type="binding site" evidence="10">
    <location>
        <position position="255"/>
    </location>
    <ligand>
        <name>Fe cation</name>
        <dbReference type="ChEBI" id="CHEBI:24875"/>
        <label>2</label>
    </ligand>
</feature>
<evidence type="ECO:0000256" key="7">
    <source>
        <dbReference type="ARBA" id="ARBA00023033"/>
    </source>
</evidence>
<dbReference type="InterPro" id="IPR004155">
    <property type="entry name" value="PBS_lyase_HEAT"/>
</dbReference>
<comment type="function">
    <text evidence="9">Catalyzes the hydroxylation of the N(6)-(4-aminobutyl)-L-lysine intermediate produced by deoxyhypusine synthase/DHPS on a critical lysine of the eukaryotic translation initiation factor 5A/eIF-5A. This is the second step of the post-translational modification of that lysine into an unusual amino acid residue named hypusine. Hypusination is unique to mature eIF-5A factor and is essential for its function.</text>
</comment>
<dbReference type="AlphaFoldDB" id="A0A1Y2D6U8"/>
<dbReference type="PANTHER" id="PTHR12697:SF5">
    <property type="entry name" value="DEOXYHYPUSINE HYDROXYLASE"/>
    <property type="match status" value="1"/>
</dbReference>
<dbReference type="Pfam" id="PF03130">
    <property type="entry name" value="HEAT_PBS"/>
    <property type="match status" value="1"/>
</dbReference>
<evidence type="ECO:0000256" key="1">
    <source>
        <dbReference type="ARBA" id="ARBA00000068"/>
    </source>
</evidence>
<organism evidence="13 14">
    <name type="scientific">Leucosporidium creatinivorum</name>
    <dbReference type="NCBI Taxonomy" id="106004"/>
    <lineage>
        <taxon>Eukaryota</taxon>
        <taxon>Fungi</taxon>
        <taxon>Dikarya</taxon>
        <taxon>Basidiomycota</taxon>
        <taxon>Pucciniomycotina</taxon>
        <taxon>Microbotryomycetes</taxon>
        <taxon>Leucosporidiales</taxon>
        <taxon>Leucosporidium</taxon>
    </lineage>
</organism>
<evidence type="ECO:0000256" key="2">
    <source>
        <dbReference type="ARBA" id="ARBA00005041"/>
    </source>
</evidence>
<dbReference type="InParanoid" id="A0A1Y2D6U8"/>
<sequence>MDAAQLEANFVSLDQQLNSHSTPLAARFRALFTLKSLGGPRAIEVIGKGFDKQSALLGHELAYCLGQIKDTRALPILQRVLEDDQEHPMVRHEAAEAMGAISDMSSLEVLRPFLKHENPSLRETAEIAIAKIEWDNSEEGKNAAPNAFATIDPAPASTHSPLAASTAKSSLSVEELKANLNNVELSLFERYRAMFALRNDGGKEAVLALASGFGDESALFRHEIAYVFGQLSSPHSVPSLVTVLRKEDEEDMVRHEAAEALGGIATDDCLPVLEEMSKKEEFLGSSGRAFEYERSGDFQYAAPLTTTTVSA</sequence>
<keyword evidence="14" id="KW-1185">Reference proteome</keyword>
<keyword evidence="10" id="KW-0963">Cytoplasm</keyword>
<dbReference type="InterPro" id="IPR011989">
    <property type="entry name" value="ARM-like"/>
</dbReference>
<evidence type="ECO:0000256" key="4">
    <source>
        <dbReference type="ARBA" id="ARBA00022737"/>
    </source>
</evidence>
<dbReference type="EC" id="1.14.99.29" evidence="10"/>
<comment type="pathway">
    <text evidence="2 10">Protein modification; eIF5A hypusination.</text>
</comment>
<dbReference type="GO" id="GO:0005634">
    <property type="term" value="C:nucleus"/>
    <property type="evidence" value="ECO:0007669"/>
    <property type="project" value="UniProtKB-SubCell"/>
</dbReference>
<evidence type="ECO:0000256" key="3">
    <source>
        <dbReference type="ARBA" id="ARBA00022723"/>
    </source>
</evidence>
<dbReference type="PROSITE" id="PS50077">
    <property type="entry name" value="HEAT_REPEAT"/>
    <property type="match status" value="1"/>
</dbReference>